<evidence type="ECO:0000256" key="1">
    <source>
        <dbReference type="ARBA" id="ARBA00004651"/>
    </source>
</evidence>
<keyword evidence="5 7" id="KW-0472">Membrane</keyword>
<evidence type="ECO:0000259" key="8">
    <source>
        <dbReference type="Pfam" id="PF02687"/>
    </source>
</evidence>
<feature type="domain" description="ABC3 transporter permease C-terminal" evidence="8">
    <location>
        <begin position="286"/>
        <end position="404"/>
    </location>
</feature>
<feature type="transmembrane region" description="Helical" evidence="7">
    <location>
        <begin position="373"/>
        <end position="401"/>
    </location>
</feature>
<feature type="transmembrane region" description="Helical" evidence="7">
    <location>
        <begin position="841"/>
        <end position="865"/>
    </location>
</feature>
<protein>
    <recommendedName>
        <fullName evidence="8">ABC3 transporter permease C-terminal domain-containing protein</fullName>
    </recommendedName>
</protein>
<keyword evidence="4 7" id="KW-1133">Transmembrane helix</keyword>
<reference evidence="10" key="1">
    <citation type="journal article" date="2019" name="Int. J. Syst. Evol. Microbiol.">
        <title>The Global Catalogue of Microorganisms (GCM) 10K type strain sequencing project: providing services to taxonomists for standard genome sequencing and annotation.</title>
        <authorList>
            <consortium name="The Broad Institute Genomics Platform"/>
            <consortium name="The Broad Institute Genome Sequencing Center for Infectious Disease"/>
            <person name="Wu L."/>
            <person name="Ma J."/>
        </authorList>
    </citation>
    <scope>NUCLEOTIDE SEQUENCE [LARGE SCALE GENOMIC DNA]</scope>
    <source>
        <strain evidence="10">JCM 13250</strain>
    </source>
</reference>
<feature type="transmembrane region" description="Helical" evidence="7">
    <location>
        <begin position="448"/>
        <end position="475"/>
    </location>
</feature>
<evidence type="ECO:0000256" key="6">
    <source>
        <dbReference type="ARBA" id="ARBA00038076"/>
    </source>
</evidence>
<evidence type="ECO:0000256" key="7">
    <source>
        <dbReference type="SAM" id="Phobius"/>
    </source>
</evidence>
<feature type="transmembrane region" description="Helical" evidence="7">
    <location>
        <begin position="496"/>
        <end position="517"/>
    </location>
</feature>
<dbReference type="PANTHER" id="PTHR30572:SF4">
    <property type="entry name" value="ABC TRANSPORTER PERMEASE YTRF"/>
    <property type="match status" value="1"/>
</dbReference>
<dbReference type="PANTHER" id="PTHR30572">
    <property type="entry name" value="MEMBRANE COMPONENT OF TRANSPORTER-RELATED"/>
    <property type="match status" value="1"/>
</dbReference>
<organism evidence="9 10">
    <name type="scientific">Luedemannella flava</name>
    <dbReference type="NCBI Taxonomy" id="349316"/>
    <lineage>
        <taxon>Bacteria</taxon>
        <taxon>Bacillati</taxon>
        <taxon>Actinomycetota</taxon>
        <taxon>Actinomycetes</taxon>
        <taxon>Micromonosporales</taxon>
        <taxon>Micromonosporaceae</taxon>
        <taxon>Luedemannella</taxon>
    </lineage>
</organism>
<comment type="similarity">
    <text evidence="6">Belongs to the ABC-4 integral membrane protein family.</text>
</comment>
<feature type="transmembrane region" description="Helical" evidence="7">
    <location>
        <begin position="788"/>
        <end position="812"/>
    </location>
</feature>
<keyword evidence="2" id="KW-1003">Cell membrane</keyword>
<dbReference type="Proteomes" id="UP001500218">
    <property type="component" value="Unassembled WGS sequence"/>
</dbReference>
<comment type="subcellular location">
    <subcellularLocation>
        <location evidence="1">Cell membrane</location>
        <topology evidence="1">Multi-pass membrane protein</topology>
    </subcellularLocation>
</comment>
<gene>
    <name evidence="9" type="ORF">GCM10009682_13280</name>
</gene>
<keyword evidence="3 7" id="KW-0812">Transmembrane</keyword>
<dbReference type="InterPro" id="IPR003838">
    <property type="entry name" value="ABC3_permease_C"/>
</dbReference>
<dbReference type="Pfam" id="PF02687">
    <property type="entry name" value="FtsX"/>
    <property type="match status" value="1"/>
</dbReference>
<keyword evidence="10" id="KW-1185">Reference proteome</keyword>
<evidence type="ECO:0000256" key="5">
    <source>
        <dbReference type="ARBA" id="ARBA00023136"/>
    </source>
</evidence>
<feature type="transmembrane region" description="Helical" evidence="7">
    <location>
        <begin position="885"/>
        <end position="906"/>
    </location>
</feature>
<evidence type="ECO:0000256" key="2">
    <source>
        <dbReference type="ARBA" id="ARBA00022475"/>
    </source>
</evidence>
<name>A0ABP4XTN3_9ACTN</name>
<evidence type="ECO:0000256" key="4">
    <source>
        <dbReference type="ARBA" id="ARBA00022989"/>
    </source>
</evidence>
<feature type="transmembrane region" description="Helical" evidence="7">
    <location>
        <begin position="422"/>
        <end position="442"/>
    </location>
</feature>
<feature type="transmembrane region" description="Helical" evidence="7">
    <location>
        <begin position="334"/>
        <end position="353"/>
    </location>
</feature>
<evidence type="ECO:0000313" key="10">
    <source>
        <dbReference type="Proteomes" id="UP001500218"/>
    </source>
</evidence>
<feature type="transmembrane region" description="Helical" evidence="7">
    <location>
        <begin position="279"/>
        <end position="303"/>
    </location>
</feature>
<dbReference type="InterPro" id="IPR050250">
    <property type="entry name" value="Macrolide_Exporter_MacB"/>
</dbReference>
<evidence type="ECO:0000256" key="3">
    <source>
        <dbReference type="ARBA" id="ARBA00022692"/>
    </source>
</evidence>
<dbReference type="EMBL" id="BAAALT010000033">
    <property type="protein sequence ID" value="GAA1792718.1"/>
    <property type="molecule type" value="Genomic_DNA"/>
</dbReference>
<accession>A0ABP4XTN3</accession>
<evidence type="ECO:0000313" key="9">
    <source>
        <dbReference type="EMBL" id="GAA1792718.1"/>
    </source>
</evidence>
<sequence>MSWASWRTALRIARREARRAKGRTALVAVMIGLPVAGLTTAAVTYDMFTLSAQEQVTRTLGAADATMSWVVDGPITQEPAGDGGWYSDVQVKNSPKPKTDADLLAVLPAGSRVAQPSEAGVDMRTAAGTGLLNGHALDVADPIYAGYVTMLRGRPATAPDEVALSEKAVQRLGADVDGTVTTADRSRTFRVVGIVEFPDMLHEHLVFAPGALPVGRDSDNYRGEQPWFVTTPGPVTWDEVKRLNALGIMVRSRAVLLDPPVIDDPMMGGGSELPEPEELALGGLVAGMCVLEVVLLAGPAFAVGARRRQRQLAIVAASGGTDAHVRRIVLADGVVLGLFGAACGVALGVLVSFGGRQLAEEYLFESRAGGYRVFPLALVAIVALAVITGLLAALVPAFVAARQPVVAALQGRRGITRSRKRWLALGIVMTALGCAVAGYGAWHTNEKIVLGGLILGELGLVLCTPALVGLIARIGGRLPVAPRIALRDSSRNRASAAPAISAVMAAVAGSMAMSVFLGSSDAQNRASYAPTLPYGNAMVTIDPSYLGSSATTRAVDTTAVAAAMRTHLPASDVLTVSSFGCAEAPTNPGSKPLACGHNAFAELPPERRCPFATMERELTLDEQKVASRDERCDGANGTWASGSMGTIVADGAPVVSAVTGATGDDLARAVGMLKRGGVVVTDPKLIKDGAATVLVDTWREGTDVTKQQRFTIPAYAVTGTPGLSALIVSPQFAARTTAKIVPYALVAVGRRAPTVAEEDAAGSAVREADSRLYLVVEHGASGNGDPTLLILAVIAGVVALGAAGVATGLAAADGRADLSTLAAVGASPGLRRLLSLSQSGVIAGLGAVLGVAAGTGVATAVLFALNRVYAERWPSPAPFPITVPWANVAILAIAIPAVAMLGAGLLTRSRLPIERRPE</sequence>
<comment type="caution">
    <text evidence="9">The sequence shown here is derived from an EMBL/GenBank/DDBJ whole genome shotgun (WGS) entry which is preliminary data.</text>
</comment>
<proteinExistence type="inferred from homology"/>